<proteinExistence type="predicted"/>
<dbReference type="RefSeq" id="WP_054863234.1">
    <property type="nucleotide sequence ID" value="NZ_MWPH01000001.1"/>
</dbReference>
<dbReference type="Proteomes" id="UP000196084">
    <property type="component" value="Unassembled WGS sequence"/>
</dbReference>
<dbReference type="OrthoDB" id="11143at2157"/>
<sequence>MSKITFRADDALVEDLEALDLSKSEAMREALRAYLDGPHSSEATRSSAAQSDAAGAKGEQARTRDHKAVTEDTAIDDIVRERVDELVSERLTALGLDPTDPMNTDSRAHPHENESQDINVTISLADRELNTHQQRDSHARTRGDVSDTHGPSDEHPAVGHRVDGDRQQTPPPRDHEHDHTGDTTHSTSCAQCGETVDEDHVYCPNCGEKAAHRLFCECGDEYRSDWAFCPSCGRRTASADVLESNSR</sequence>
<name>A0A202EB62_9EURY</name>
<keyword evidence="4" id="KW-1185">Reference proteome</keyword>
<feature type="compositionally biased region" description="Basic and acidic residues" evidence="1">
    <location>
        <begin position="130"/>
        <end position="182"/>
    </location>
</feature>
<evidence type="ECO:0000313" key="3">
    <source>
        <dbReference type="EMBL" id="OVE85482.1"/>
    </source>
</evidence>
<feature type="region of interest" description="Disordered" evidence="1">
    <location>
        <begin position="33"/>
        <end position="72"/>
    </location>
</feature>
<feature type="compositionally biased region" description="Basic and acidic residues" evidence="1">
    <location>
        <begin position="59"/>
        <end position="70"/>
    </location>
</feature>
<feature type="compositionally biased region" description="Polar residues" evidence="1">
    <location>
        <begin position="41"/>
        <end position="50"/>
    </location>
</feature>
<protein>
    <recommendedName>
        <fullName evidence="2">DZANK-type domain-containing protein</fullName>
    </recommendedName>
</protein>
<dbReference type="AlphaFoldDB" id="A0A202EB62"/>
<reference evidence="3 4" key="1">
    <citation type="submission" date="2017-02" db="EMBL/GenBank/DDBJ databases">
        <title>Natronthermophilus aegyptiacus gen. nov.,sp. nov., an aerobic, extremely halophilic alkalithermophilic archaeon isolated from the athalassohaline Wadi An Natrun, Egypt.</title>
        <authorList>
            <person name="Zhao B."/>
        </authorList>
    </citation>
    <scope>NUCLEOTIDE SEQUENCE [LARGE SCALE GENOMIC DNA]</scope>
    <source>
        <strain evidence="3 4">CGMCC 1.3597</strain>
    </source>
</reference>
<evidence type="ECO:0000313" key="4">
    <source>
        <dbReference type="Proteomes" id="UP000196084"/>
    </source>
</evidence>
<evidence type="ECO:0000256" key="1">
    <source>
        <dbReference type="SAM" id="MobiDB-lite"/>
    </source>
</evidence>
<dbReference type="EMBL" id="MWPH01000001">
    <property type="protein sequence ID" value="OVE85482.1"/>
    <property type="molecule type" value="Genomic_DNA"/>
</dbReference>
<gene>
    <name evidence="3" type="ORF">B2G88_01270</name>
</gene>
<dbReference type="InterPro" id="IPR025874">
    <property type="entry name" value="DZR"/>
</dbReference>
<feature type="domain" description="DZANK-type" evidence="2">
    <location>
        <begin position="189"/>
        <end position="233"/>
    </location>
</feature>
<evidence type="ECO:0000259" key="2">
    <source>
        <dbReference type="Pfam" id="PF12773"/>
    </source>
</evidence>
<comment type="caution">
    <text evidence="3">The sequence shown here is derived from an EMBL/GenBank/DDBJ whole genome shotgun (WGS) entry which is preliminary data.</text>
</comment>
<feature type="region of interest" description="Disordered" evidence="1">
    <location>
        <begin position="91"/>
        <end position="116"/>
    </location>
</feature>
<organism evidence="3 4">
    <name type="scientific">Natronolimnobius baerhuensis</name>
    <dbReference type="NCBI Taxonomy" id="253108"/>
    <lineage>
        <taxon>Archaea</taxon>
        <taxon>Methanobacteriati</taxon>
        <taxon>Methanobacteriota</taxon>
        <taxon>Stenosarchaea group</taxon>
        <taxon>Halobacteria</taxon>
        <taxon>Halobacteriales</taxon>
        <taxon>Natrialbaceae</taxon>
        <taxon>Natronolimnobius</taxon>
    </lineage>
</organism>
<dbReference type="Pfam" id="PF12773">
    <property type="entry name" value="DZR"/>
    <property type="match status" value="1"/>
</dbReference>
<accession>A0A202EB62</accession>
<feature type="region of interest" description="Disordered" evidence="1">
    <location>
        <begin position="130"/>
        <end position="189"/>
    </location>
</feature>